<keyword evidence="3" id="KW-1185">Reference proteome</keyword>
<dbReference type="GeneID" id="103722351"/>
<dbReference type="NCBIfam" id="TIGR00756">
    <property type="entry name" value="PPR"/>
    <property type="match status" value="2"/>
</dbReference>
<dbReference type="PANTHER" id="PTHR47926:SF533">
    <property type="entry name" value="DYW DOMAIN-CONTAINING PROTEIN"/>
    <property type="match status" value="1"/>
</dbReference>
<accession>A0A8B8JCI3</accession>
<evidence type="ECO:0000256" key="1">
    <source>
        <dbReference type="ARBA" id="ARBA00022737"/>
    </source>
</evidence>
<reference evidence="3" key="1">
    <citation type="journal article" date="2019" name="Nat. Commun.">
        <title>Genome-wide association mapping of date palm fruit traits.</title>
        <authorList>
            <person name="Hazzouri K.M."/>
            <person name="Gros-Balthazard M."/>
            <person name="Flowers J.M."/>
            <person name="Copetti D."/>
            <person name="Lemansour A."/>
            <person name="Lebrun M."/>
            <person name="Masmoudi K."/>
            <person name="Ferrand S."/>
            <person name="Dhar M.I."/>
            <person name="Fresquez Z.A."/>
            <person name="Rosas U."/>
            <person name="Zhang J."/>
            <person name="Talag J."/>
            <person name="Lee S."/>
            <person name="Kudrna D."/>
            <person name="Powell R.F."/>
            <person name="Leitch I.J."/>
            <person name="Krueger R.R."/>
            <person name="Wing R.A."/>
            <person name="Amiri K.M.A."/>
            <person name="Purugganan M.D."/>
        </authorList>
    </citation>
    <scope>NUCLEOTIDE SEQUENCE [LARGE SCALE GENOMIC DNA]</scope>
    <source>
        <strain evidence="3">cv. Khalas</strain>
    </source>
</reference>
<dbReference type="KEGG" id="pda:103722351"/>
<dbReference type="Pfam" id="PF01535">
    <property type="entry name" value="PPR"/>
    <property type="match status" value="2"/>
</dbReference>
<dbReference type="PANTHER" id="PTHR47926">
    <property type="entry name" value="PENTATRICOPEPTIDE REPEAT-CONTAINING PROTEIN"/>
    <property type="match status" value="1"/>
</dbReference>
<dbReference type="PROSITE" id="PS51375">
    <property type="entry name" value="PPR"/>
    <property type="match status" value="2"/>
</dbReference>
<dbReference type="InterPro" id="IPR046960">
    <property type="entry name" value="PPR_At4g14850-like_plant"/>
</dbReference>
<evidence type="ECO:0000313" key="4">
    <source>
        <dbReference type="RefSeq" id="XP_026666291.2"/>
    </source>
</evidence>
<dbReference type="InterPro" id="IPR011990">
    <property type="entry name" value="TPR-like_helical_dom_sf"/>
</dbReference>
<evidence type="ECO:0000256" key="2">
    <source>
        <dbReference type="PROSITE-ProRule" id="PRU00708"/>
    </source>
</evidence>
<dbReference type="RefSeq" id="XP_026666291.2">
    <property type="nucleotide sequence ID" value="XM_026810490.2"/>
</dbReference>
<dbReference type="AlphaFoldDB" id="A0A8B8JCI3"/>
<gene>
    <name evidence="4" type="primary">LOC103722351</name>
</gene>
<dbReference type="OrthoDB" id="185373at2759"/>
<protein>
    <submittedName>
        <fullName evidence="4">Pentatricopeptide repeat-containing protein At2g33680-like</fullName>
    </submittedName>
</protein>
<reference evidence="4" key="2">
    <citation type="submission" date="2025-08" db="UniProtKB">
        <authorList>
            <consortium name="RefSeq"/>
        </authorList>
    </citation>
    <scope>IDENTIFICATION</scope>
    <source>
        <tissue evidence="4">Young leaves</tissue>
    </source>
</reference>
<name>A0A8B8JCI3_PHODC</name>
<proteinExistence type="predicted"/>
<feature type="repeat" description="PPR" evidence="2">
    <location>
        <begin position="125"/>
        <end position="159"/>
    </location>
</feature>
<dbReference type="Gene3D" id="1.25.40.10">
    <property type="entry name" value="Tetratricopeptide repeat domain"/>
    <property type="match status" value="3"/>
</dbReference>
<dbReference type="Proteomes" id="UP000228380">
    <property type="component" value="Chromosome 4"/>
</dbReference>
<sequence length="380" mass="42498">MGDAEKVFSCMPDRGVSTWTVMVSGYAMNGSLEKAMDLFNMMSCGSMISWYSIREKDTMKWHLNCSFQKHANLQLLDNSKGVHSCLQKSAWITIVDVGCALMTIYAKCGELLDVQKVIGEISEHNTVSWSILLAGYAQNGYITEAERIFNGMPERAMQVRAFVLFIDVIKDNMKPSCFTHTSLLNGCSNPQYIRSGITFPMYVIKMGLQSDASIGNSLITVYGEQGNVGDARLIFDTTPWHDVVLRTVIVAAYASNNNAGEAQRFLIRMPQKILISWNKMGNPRSAPDKFYYNHALSACAVIRDLEQARAILSRTVQRGLISDLAVGNAIHRMDKEVESRISMRKCKDQEFSCLGEDAEDQKLFDSTEKNNGICPSRELV</sequence>
<dbReference type="GO" id="GO:0009451">
    <property type="term" value="P:RNA modification"/>
    <property type="evidence" value="ECO:0007669"/>
    <property type="project" value="InterPro"/>
</dbReference>
<keyword evidence="1" id="KW-0677">Repeat</keyword>
<evidence type="ECO:0000313" key="3">
    <source>
        <dbReference type="Proteomes" id="UP000228380"/>
    </source>
</evidence>
<feature type="repeat" description="PPR" evidence="2">
    <location>
        <begin position="15"/>
        <end position="49"/>
    </location>
</feature>
<dbReference type="GO" id="GO:0003723">
    <property type="term" value="F:RNA binding"/>
    <property type="evidence" value="ECO:0007669"/>
    <property type="project" value="InterPro"/>
</dbReference>
<organism evidence="3 4">
    <name type="scientific">Phoenix dactylifera</name>
    <name type="common">Date palm</name>
    <dbReference type="NCBI Taxonomy" id="42345"/>
    <lineage>
        <taxon>Eukaryota</taxon>
        <taxon>Viridiplantae</taxon>
        <taxon>Streptophyta</taxon>
        <taxon>Embryophyta</taxon>
        <taxon>Tracheophyta</taxon>
        <taxon>Spermatophyta</taxon>
        <taxon>Magnoliopsida</taxon>
        <taxon>Liliopsida</taxon>
        <taxon>Arecaceae</taxon>
        <taxon>Coryphoideae</taxon>
        <taxon>Phoeniceae</taxon>
        <taxon>Phoenix</taxon>
    </lineage>
</organism>
<dbReference type="InterPro" id="IPR002885">
    <property type="entry name" value="PPR_rpt"/>
</dbReference>